<organism evidence="2 3">
    <name type="scientific">Eumeta variegata</name>
    <name type="common">Bagworm moth</name>
    <name type="synonym">Eumeta japonica</name>
    <dbReference type="NCBI Taxonomy" id="151549"/>
    <lineage>
        <taxon>Eukaryota</taxon>
        <taxon>Metazoa</taxon>
        <taxon>Ecdysozoa</taxon>
        <taxon>Arthropoda</taxon>
        <taxon>Hexapoda</taxon>
        <taxon>Insecta</taxon>
        <taxon>Pterygota</taxon>
        <taxon>Neoptera</taxon>
        <taxon>Endopterygota</taxon>
        <taxon>Lepidoptera</taxon>
        <taxon>Glossata</taxon>
        <taxon>Ditrysia</taxon>
        <taxon>Tineoidea</taxon>
        <taxon>Psychidae</taxon>
        <taxon>Oiketicinae</taxon>
        <taxon>Eumeta</taxon>
    </lineage>
</organism>
<protein>
    <submittedName>
        <fullName evidence="2">Uncharacterized protein</fullName>
    </submittedName>
</protein>
<evidence type="ECO:0000256" key="1">
    <source>
        <dbReference type="SAM" id="MobiDB-lite"/>
    </source>
</evidence>
<feature type="region of interest" description="Disordered" evidence="1">
    <location>
        <begin position="60"/>
        <end position="90"/>
    </location>
</feature>
<dbReference type="AlphaFoldDB" id="A0A4C1UWM5"/>
<evidence type="ECO:0000313" key="3">
    <source>
        <dbReference type="Proteomes" id="UP000299102"/>
    </source>
</evidence>
<dbReference type="Proteomes" id="UP000299102">
    <property type="component" value="Unassembled WGS sequence"/>
</dbReference>
<dbReference type="EMBL" id="BGZK01000232">
    <property type="protein sequence ID" value="GBP30392.1"/>
    <property type="molecule type" value="Genomic_DNA"/>
</dbReference>
<feature type="compositionally biased region" description="Basic and acidic residues" evidence="1">
    <location>
        <begin position="15"/>
        <end position="27"/>
    </location>
</feature>
<gene>
    <name evidence="2" type="ORF">EVAR_18191_1</name>
</gene>
<sequence>MEKQLYPVIVTPPERSARNHGQRETKEARRAYVPLFSGTRRYPKETLLPLYRVCPYPFSTHKKSKRPGKLSESRWSPPPMDTGNPRRINSAVPASRVGIGYLMKWSAVV</sequence>
<feature type="region of interest" description="Disordered" evidence="1">
    <location>
        <begin position="1"/>
        <end position="27"/>
    </location>
</feature>
<name>A0A4C1UWM5_EUMVA</name>
<evidence type="ECO:0000313" key="2">
    <source>
        <dbReference type="EMBL" id="GBP30392.1"/>
    </source>
</evidence>
<accession>A0A4C1UWM5</accession>
<keyword evidence="3" id="KW-1185">Reference proteome</keyword>
<reference evidence="2 3" key="1">
    <citation type="journal article" date="2019" name="Commun. Biol.">
        <title>The bagworm genome reveals a unique fibroin gene that provides high tensile strength.</title>
        <authorList>
            <person name="Kono N."/>
            <person name="Nakamura H."/>
            <person name="Ohtoshi R."/>
            <person name="Tomita M."/>
            <person name="Numata K."/>
            <person name="Arakawa K."/>
        </authorList>
    </citation>
    <scope>NUCLEOTIDE SEQUENCE [LARGE SCALE GENOMIC DNA]</scope>
</reference>
<proteinExistence type="predicted"/>
<comment type="caution">
    <text evidence="2">The sequence shown here is derived from an EMBL/GenBank/DDBJ whole genome shotgun (WGS) entry which is preliminary data.</text>
</comment>